<dbReference type="Proteomes" id="UP000292855">
    <property type="component" value="Unassembled WGS sequence"/>
</dbReference>
<organism evidence="1 2">
    <name type="scientific">Sphingobacterium corticibacterium</name>
    <dbReference type="NCBI Taxonomy" id="2484746"/>
    <lineage>
        <taxon>Bacteria</taxon>
        <taxon>Pseudomonadati</taxon>
        <taxon>Bacteroidota</taxon>
        <taxon>Sphingobacteriia</taxon>
        <taxon>Sphingobacteriales</taxon>
        <taxon>Sphingobacteriaceae</taxon>
        <taxon>Sphingobacterium</taxon>
    </lineage>
</organism>
<gene>
    <name evidence="1" type="ORF">EWE74_18765</name>
</gene>
<comment type="caution">
    <text evidence="1">The sequence shown here is derived from an EMBL/GenBank/DDBJ whole genome shotgun (WGS) entry which is preliminary data.</text>
</comment>
<dbReference type="AlphaFoldDB" id="A0A4Q6XNT8"/>
<dbReference type="OrthoDB" id="9805830at2"/>
<dbReference type="InterPro" id="IPR019239">
    <property type="entry name" value="VapB_antitoxin"/>
</dbReference>
<protein>
    <submittedName>
        <fullName evidence="1">Type II toxin-antitoxin system VapB family antitoxin</fullName>
    </submittedName>
</protein>
<proteinExistence type="predicted"/>
<reference evidence="1 2" key="1">
    <citation type="submission" date="2019-02" db="EMBL/GenBank/DDBJ databases">
        <authorList>
            <person name="Li Y."/>
        </authorList>
    </citation>
    <scope>NUCLEOTIDE SEQUENCE [LARGE SCALE GENOMIC DNA]</scope>
    <source>
        <strain evidence="1 2">30C10-4-7</strain>
    </source>
</reference>
<dbReference type="EMBL" id="SGIT01000005">
    <property type="protein sequence ID" value="RZF58249.1"/>
    <property type="molecule type" value="Genomic_DNA"/>
</dbReference>
<keyword evidence="2" id="KW-1185">Reference proteome</keyword>
<dbReference type="Pfam" id="PF09957">
    <property type="entry name" value="VapB_antitoxin"/>
    <property type="match status" value="1"/>
</dbReference>
<name>A0A4Q6XNT8_9SPHI</name>
<accession>A0A4Q6XNT8</accession>
<evidence type="ECO:0000313" key="2">
    <source>
        <dbReference type="Proteomes" id="UP000292855"/>
    </source>
</evidence>
<evidence type="ECO:0000313" key="1">
    <source>
        <dbReference type="EMBL" id="RZF58249.1"/>
    </source>
</evidence>
<sequence length="68" mass="7747">MRTILDIPNNLLEEAMALTNAKTKNQLIKEVLESYIARIKRQRLIALKGTLDLDIDLDTLRGRGDVKI</sequence>